<feature type="region of interest" description="Disordered" evidence="1">
    <location>
        <begin position="129"/>
        <end position="234"/>
    </location>
</feature>
<evidence type="ECO:0008006" key="4">
    <source>
        <dbReference type="Google" id="ProtNLM"/>
    </source>
</evidence>
<protein>
    <recommendedName>
        <fullName evidence="4">HNH endonuclease</fullName>
    </recommendedName>
</protein>
<dbReference type="EMBL" id="BMHA01000012">
    <property type="protein sequence ID" value="GGI08562.1"/>
    <property type="molecule type" value="Genomic_DNA"/>
</dbReference>
<reference evidence="2" key="1">
    <citation type="journal article" date="2014" name="Int. J. Syst. Evol. Microbiol.">
        <title>Complete genome sequence of Corynebacterium casei LMG S-19264T (=DSM 44701T), isolated from a smear-ripened cheese.</title>
        <authorList>
            <consortium name="US DOE Joint Genome Institute (JGI-PGF)"/>
            <person name="Walter F."/>
            <person name="Albersmeier A."/>
            <person name="Kalinowski J."/>
            <person name="Ruckert C."/>
        </authorList>
    </citation>
    <scope>NUCLEOTIDE SEQUENCE</scope>
    <source>
        <strain evidence="2">CGMCC 1.14988</strain>
    </source>
</reference>
<evidence type="ECO:0000313" key="3">
    <source>
        <dbReference type="Proteomes" id="UP000650511"/>
    </source>
</evidence>
<dbReference type="CDD" id="cd00085">
    <property type="entry name" value="HNHc"/>
    <property type="match status" value="1"/>
</dbReference>
<dbReference type="Gene3D" id="1.10.30.50">
    <property type="match status" value="1"/>
</dbReference>
<keyword evidence="3" id="KW-1185">Reference proteome</keyword>
<dbReference type="InterPro" id="IPR003615">
    <property type="entry name" value="HNH_nuc"/>
</dbReference>
<gene>
    <name evidence="2" type="ORF">GCM10011354_29700</name>
</gene>
<dbReference type="AlphaFoldDB" id="A0A8J3EV67"/>
<proteinExistence type="predicted"/>
<sequence length="234" mass="25331">MRLLLRAELDTLCDRRQTPAQLLTRLAGGRMTLTATAARRLIDERGAELRTIVLDTTGNVVGVGRRTRIPPGWLTDAVLAVHDTCTEPGCNIAATACDLDHATPWHPTRPDHPPGTTDIDNLAPLCRTANRTKEPDGWSATQTPDGTRRWHHPRTRLTIDTLPATTRLRVPPPDDLTLADPAPHDRSTAAPDGHDPPTSPPLVGSTRLVHPGEQPDQPARSDPAPTGSDPPLPF</sequence>
<accession>A0A8J3EV67</accession>
<dbReference type="Proteomes" id="UP000650511">
    <property type="component" value="Unassembled WGS sequence"/>
</dbReference>
<organism evidence="2 3">
    <name type="scientific">Egicoccus halophilus</name>
    <dbReference type="NCBI Taxonomy" id="1670830"/>
    <lineage>
        <taxon>Bacteria</taxon>
        <taxon>Bacillati</taxon>
        <taxon>Actinomycetota</taxon>
        <taxon>Nitriliruptoria</taxon>
        <taxon>Egicoccales</taxon>
        <taxon>Egicoccaceae</taxon>
        <taxon>Egicoccus</taxon>
    </lineage>
</organism>
<dbReference type="RefSeq" id="WP_165404082.1">
    <property type="nucleotide sequence ID" value="NZ_BMHA01000012.1"/>
</dbReference>
<reference evidence="2" key="2">
    <citation type="submission" date="2020-09" db="EMBL/GenBank/DDBJ databases">
        <authorList>
            <person name="Sun Q."/>
            <person name="Zhou Y."/>
        </authorList>
    </citation>
    <scope>NUCLEOTIDE SEQUENCE</scope>
    <source>
        <strain evidence="2">CGMCC 1.14988</strain>
    </source>
</reference>
<evidence type="ECO:0000313" key="2">
    <source>
        <dbReference type="EMBL" id="GGI08562.1"/>
    </source>
</evidence>
<feature type="compositionally biased region" description="Basic and acidic residues" evidence="1">
    <location>
        <begin position="182"/>
        <end position="195"/>
    </location>
</feature>
<name>A0A8J3EV67_9ACTN</name>
<comment type="caution">
    <text evidence="2">The sequence shown here is derived from an EMBL/GenBank/DDBJ whole genome shotgun (WGS) entry which is preliminary data.</text>
</comment>
<evidence type="ECO:0000256" key="1">
    <source>
        <dbReference type="SAM" id="MobiDB-lite"/>
    </source>
</evidence>